<keyword evidence="3" id="KW-0285">Flavoprotein</keyword>
<feature type="compositionally biased region" description="Low complexity" evidence="6">
    <location>
        <begin position="362"/>
        <end position="382"/>
    </location>
</feature>
<organism evidence="9 10">
    <name type="scientific">Lentinus tigrinus ALCF2SS1-6</name>
    <dbReference type="NCBI Taxonomy" id="1328759"/>
    <lineage>
        <taxon>Eukaryota</taxon>
        <taxon>Fungi</taxon>
        <taxon>Dikarya</taxon>
        <taxon>Basidiomycota</taxon>
        <taxon>Agaricomycotina</taxon>
        <taxon>Agaricomycetes</taxon>
        <taxon>Polyporales</taxon>
        <taxon>Polyporaceae</taxon>
        <taxon>Lentinus</taxon>
    </lineage>
</organism>
<feature type="region of interest" description="Disordered" evidence="6">
    <location>
        <begin position="360"/>
        <end position="384"/>
    </location>
</feature>
<dbReference type="PANTHER" id="PTHR43004:SF19">
    <property type="entry name" value="BINDING MONOOXYGENASE, PUTATIVE (JCVI)-RELATED"/>
    <property type="match status" value="1"/>
</dbReference>
<evidence type="ECO:0000259" key="7">
    <source>
        <dbReference type="Pfam" id="PF01494"/>
    </source>
</evidence>
<evidence type="ECO:0000256" key="6">
    <source>
        <dbReference type="SAM" id="MobiDB-lite"/>
    </source>
</evidence>
<feature type="domain" description="FAD-binding" evidence="7">
    <location>
        <begin position="1"/>
        <end position="350"/>
    </location>
</feature>
<keyword evidence="5" id="KW-0560">Oxidoreductase</keyword>
<feature type="domain" description="Phenol hydroxylase-like C-terminal dimerisation" evidence="8">
    <location>
        <begin position="517"/>
        <end position="564"/>
    </location>
</feature>
<gene>
    <name evidence="9" type="ORF">L227DRAFT_494011</name>
</gene>
<protein>
    <submittedName>
        <fullName evidence="9">Monooxygenase</fullName>
    </submittedName>
</protein>
<dbReference type="SUPFAM" id="SSF51905">
    <property type="entry name" value="FAD/NAD(P)-binding domain"/>
    <property type="match status" value="1"/>
</dbReference>
<dbReference type="OrthoDB" id="2690153at2759"/>
<dbReference type="InterPro" id="IPR036249">
    <property type="entry name" value="Thioredoxin-like_sf"/>
</dbReference>
<dbReference type="SUPFAM" id="SSF52833">
    <property type="entry name" value="Thioredoxin-like"/>
    <property type="match status" value="1"/>
</dbReference>
<dbReference type="EMBL" id="ML122252">
    <property type="protein sequence ID" value="RPD65612.1"/>
    <property type="molecule type" value="Genomic_DNA"/>
</dbReference>
<dbReference type="STRING" id="1328759.A0A5C2SPB3"/>
<comment type="similarity">
    <text evidence="2">Belongs to the PheA/TfdB FAD monooxygenase family.</text>
</comment>
<comment type="cofactor">
    <cofactor evidence="1">
        <name>FAD</name>
        <dbReference type="ChEBI" id="CHEBI:57692"/>
    </cofactor>
</comment>
<evidence type="ECO:0000256" key="5">
    <source>
        <dbReference type="ARBA" id="ARBA00023002"/>
    </source>
</evidence>
<evidence type="ECO:0000313" key="10">
    <source>
        <dbReference type="Proteomes" id="UP000313359"/>
    </source>
</evidence>
<dbReference type="InterPro" id="IPR050641">
    <property type="entry name" value="RIFMO-like"/>
</dbReference>
<evidence type="ECO:0000256" key="3">
    <source>
        <dbReference type="ARBA" id="ARBA00022630"/>
    </source>
</evidence>
<dbReference type="PRINTS" id="PR00420">
    <property type="entry name" value="RNGMNOXGNASE"/>
</dbReference>
<sequence length="569" mass="61592">IGAGPSGLAAALTLAQNRIPIRIIDKAREFHQSSRGSGLHPRTLEIFRFLGVAEDARRLGGPLLPMQLYKLPGGTEPVAKWKILEDPPLSPDRPELIGRRVQDFLMLSQYLTEGIFRDHLAKYGVHVELETEPVSFEQDDTGVNVTLQHAGSERVETVRYAYVIGSDGARGFTRKVIGATFEGQTKDADGSVFADVEAEGLSSDVWHVWAGGNDGTMLSMRPKNEPGQFQLAVGGKNFDPTDLMDATKLLKFFHEHTGRKDVVLKSFTTAISHWKPNMRMVNKLYEGRVFICGDAAHVHSPTGGQGLNTSVGDSFNIAWKLALVCKGLASRDLLTTYQTERLPVIAHMLAATSNLYTHVSDKAPAPAPSESAKSEESAGSGKDTSGFMKWRNNALYQLDINYRWSPVVFDARGMNGLDEDALKARGYIGYPGEPVRAGDRAPEAPALVDATGKATALFDIFKPTVHTLLVFSPDSEQAGASVQEIVAAARASPLASVIQTLVLGGQGVPAAVEGAITYHDKEGHAYRVYGVEEGALSVFVVRPDGYIGAFVQNVDGLQTYITKIVVGFN</sequence>
<dbReference type="InterPro" id="IPR002938">
    <property type="entry name" value="FAD-bd"/>
</dbReference>
<dbReference type="Pfam" id="PF07976">
    <property type="entry name" value="Phe_hydrox_dim"/>
    <property type="match status" value="1"/>
</dbReference>
<reference evidence="9" key="1">
    <citation type="journal article" date="2018" name="Genome Biol. Evol.">
        <title>Genomics and development of Lentinus tigrinus, a white-rot wood-decaying mushroom with dimorphic fruiting bodies.</title>
        <authorList>
            <person name="Wu B."/>
            <person name="Xu Z."/>
            <person name="Knudson A."/>
            <person name="Carlson A."/>
            <person name="Chen N."/>
            <person name="Kovaka S."/>
            <person name="LaButti K."/>
            <person name="Lipzen A."/>
            <person name="Pennachio C."/>
            <person name="Riley R."/>
            <person name="Schakwitz W."/>
            <person name="Umezawa K."/>
            <person name="Ohm R.A."/>
            <person name="Grigoriev I.V."/>
            <person name="Nagy L.G."/>
            <person name="Gibbons J."/>
            <person name="Hibbett D."/>
        </authorList>
    </citation>
    <scope>NUCLEOTIDE SEQUENCE [LARGE SCALE GENOMIC DNA]</scope>
    <source>
        <strain evidence="9">ALCF2SS1-6</strain>
    </source>
</reference>
<proteinExistence type="inferred from homology"/>
<dbReference type="Gene3D" id="3.50.50.60">
    <property type="entry name" value="FAD/NAD(P)-binding domain"/>
    <property type="match status" value="1"/>
</dbReference>
<dbReference type="GO" id="GO:0071949">
    <property type="term" value="F:FAD binding"/>
    <property type="evidence" value="ECO:0007669"/>
    <property type="project" value="InterPro"/>
</dbReference>
<dbReference type="Pfam" id="PF01494">
    <property type="entry name" value="FAD_binding_3"/>
    <property type="match status" value="1"/>
</dbReference>
<evidence type="ECO:0000256" key="4">
    <source>
        <dbReference type="ARBA" id="ARBA00022827"/>
    </source>
</evidence>
<dbReference type="PANTHER" id="PTHR43004">
    <property type="entry name" value="TRK SYSTEM POTASSIUM UPTAKE PROTEIN"/>
    <property type="match status" value="1"/>
</dbReference>
<keyword evidence="9" id="KW-0503">Monooxygenase</keyword>
<keyword evidence="4" id="KW-0274">FAD</keyword>
<dbReference type="InterPro" id="IPR036188">
    <property type="entry name" value="FAD/NAD-bd_sf"/>
</dbReference>
<accession>A0A5C2SPB3</accession>
<evidence type="ECO:0000256" key="2">
    <source>
        <dbReference type="ARBA" id="ARBA00007801"/>
    </source>
</evidence>
<feature type="non-terminal residue" evidence="9">
    <location>
        <position position="1"/>
    </location>
</feature>
<dbReference type="InterPro" id="IPR012941">
    <property type="entry name" value="Phe_hydrox_C_dim_dom"/>
</dbReference>
<dbReference type="Gene3D" id="3.30.70.2450">
    <property type="match status" value="1"/>
</dbReference>
<dbReference type="Proteomes" id="UP000313359">
    <property type="component" value="Unassembled WGS sequence"/>
</dbReference>
<dbReference type="GO" id="GO:0016709">
    <property type="term" value="F:oxidoreductase activity, acting on paired donors, with incorporation or reduction of molecular oxygen, NAD(P)H as one donor, and incorporation of one atom of oxygen"/>
    <property type="evidence" value="ECO:0007669"/>
    <property type="project" value="UniProtKB-ARBA"/>
</dbReference>
<dbReference type="Gene3D" id="3.40.30.120">
    <property type="match status" value="1"/>
</dbReference>
<keyword evidence="10" id="KW-1185">Reference proteome</keyword>
<evidence type="ECO:0000313" key="9">
    <source>
        <dbReference type="EMBL" id="RPD65612.1"/>
    </source>
</evidence>
<dbReference type="AlphaFoldDB" id="A0A5C2SPB3"/>
<evidence type="ECO:0000259" key="8">
    <source>
        <dbReference type="Pfam" id="PF07976"/>
    </source>
</evidence>
<evidence type="ECO:0000256" key="1">
    <source>
        <dbReference type="ARBA" id="ARBA00001974"/>
    </source>
</evidence>
<name>A0A5C2SPB3_9APHY</name>